<evidence type="ECO:0000313" key="6">
    <source>
        <dbReference type="Proteomes" id="UP000596742"/>
    </source>
</evidence>
<feature type="repeat" description="ANK" evidence="3">
    <location>
        <begin position="1195"/>
        <end position="1227"/>
    </location>
</feature>
<feature type="repeat" description="ANK" evidence="3">
    <location>
        <begin position="1676"/>
        <end position="1702"/>
    </location>
</feature>
<dbReference type="SUPFAM" id="SSF48403">
    <property type="entry name" value="Ankyrin repeat"/>
    <property type="match status" value="4"/>
</dbReference>
<gene>
    <name evidence="5" type="ORF">MGAL_10B056351</name>
</gene>
<evidence type="ECO:0000256" key="3">
    <source>
        <dbReference type="PROSITE-ProRule" id="PRU00023"/>
    </source>
</evidence>
<feature type="domain" description="Novel STAND NTPase 3" evidence="4">
    <location>
        <begin position="148"/>
        <end position="296"/>
    </location>
</feature>
<dbReference type="PROSITE" id="PS50088">
    <property type="entry name" value="ANK_REPEAT"/>
    <property type="match status" value="24"/>
</dbReference>
<dbReference type="InterPro" id="IPR049050">
    <property type="entry name" value="nSTAND3"/>
</dbReference>
<feature type="repeat" description="ANK" evidence="3">
    <location>
        <begin position="1643"/>
        <end position="1675"/>
    </location>
</feature>
<feature type="repeat" description="ANK" evidence="3">
    <location>
        <begin position="1162"/>
        <end position="1194"/>
    </location>
</feature>
<feature type="repeat" description="ANK" evidence="3">
    <location>
        <begin position="1294"/>
        <end position="1326"/>
    </location>
</feature>
<feature type="repeat" description="ANK" evidence="3">
    <location>
        <begin position="1228"/>
        <end position="1260"/>
    </location>
</feature>
<accession>A0A8B6HAB4</accession>
<proteinExistence type="predicted"/>
<feature type="repeat" description="ANK" evidence="3">
    <location>
        <begin position="612"/>
        <end position="644"/>
    </location>
</feature>
<dbReference type="OrthoDB" id="7464126at2759"/>
<dbReference type="SMART" id="SM00248">
    <property type="entry name" value="ANK"/>
    <property type="match status" value="28"/>
</dbReference>
<dbReference type="PANTHER" id="PTHR24198:SF165">
    <property type="entry name" value="ANKYRIN REPEAT-CONTAINING PROTEIN-RELATED"/>
    <property type="match status" value="1"/>
</dbReference>
<keyword evidence="2 3" id="KW-0040">ANK repeat</keyword>
<feature type="repeat" description="ANK" evidence="3">
    <location>
        <begin position="742"/>
        <end position="774"/>
    </location>
</feature>
<keyword evidence="1" id="KW-0677">Repeat</keyword>
<feature type="repeat" description="ANK" evidence="3">
    <location>
        <begin position="1393"/>
        <end position="1425"/>
    </location>
</feature>
<feature type="repeat" description="ANK" evidence="3">
    <location>
        <begin position="1610"/>
        <end position="1642"/>
    </location>
</feature>
<feature type="repeat" description="ANK" evidence="3">
    <location>
        <begin position="1492"/>
        <end position="1524"/>
    </location>
</feature>
<feature type="repeat" description="ANK" evidence="3">
    <location>
        <begin position="940"/>
        <end position="972"/>
    </location>
</feature>
<feature type="repeat" description="ANK" evidence="3">
    <location>
        <begin position="1006"/>
        <end position="1038"/>
    </location>
</feature>
<dbReference type="PANTHER" id="PTHR24198">
    <property type="entry name" value="ANKYRIN REPEAT AND PROTEIN KINASE DOMAIN-CONTAINING PROTEIN"/>
    <property type="match status" value="1"/>
</dbReference>
<keyword evidence="6" id="KW-1185">Reference proteome</keyword>
<dbReference type="Pfam" id="PF13637">
    <property type="entry name" value="Ank_4"/>
    <property type="match status" value="1"/>
</dbReference>
<feature type="repeat" description="ANK" evidence="3">
    <location>
        <begin position="709"/>
        <end position="741"/>
    </location>
</feature>
<dbReference type="EMBL" id="UYJE01009754">
    <property type="protein sequence ID" value="VDI76466.1"/>
    <property type="molecule type" value="Genomic_DNA"/>
</dbReference>
<evidence type="ECO:0000256" key="1">
    <source>
        <dbReference type="ARBA" id="ARBA00022737"/>
    </source>
</evidence>
<dbReference type="Pfam" id="PF12796">
    <property type="entry name" value="Ank_2"/>
    <property type="match status" value="6"/>
</dbReference>
<dbReference type="Pfam" id="PF00023">
    <property type="entry name" value="Ank"/>
    <property type="match status" value="7"/>
</dbReference>
<name>A0A8B6HAB4_MYTGA</name>
<feature type="repeat" description="ANK" evidence="3">
    <location>
        <begin position="1039"/>
        <end position="1071"/>
    </location>
</feature>
<evidence type="ECO:0000259" key="4">
    <source>
        <dbReference type="Pfam" id="PF20720"/>
    </source>
</evidence>
<dbReference type="InterPro" id="IPR027417">
    <property type="entry name" value="P-loop_NTPase"/>
</dbReference>
<dbReference type="InterPro" id="IPR002110">
    <property type="entry name" value="Ankyrin_rpt"/>
</dbReference>
<feature type="repeat" description="ANK" evidence="3">
    <location>
        <begin position="1426"/>
        <end position="1458"/>
    </location>
</feature>
<dbReference type="Pfam" id="PF20720">
    <property type="entry name" value="nSTAND3"/>
    <property type="match status" value="1"/>
</dbReference>
<organism evidence="5 6">
    <name type="scientific">Mytilus galloprovincialis</name>
    <name type="common">Mediterranean mussel</name>
    <dbReference type="NCBI Taxonomy" id="29158"/>
    <lineage>
        <taxon>Eukaryota</taxon>
        <taxon>Metazoa</taxon>
        <taxon>Spiralia</taxon>
        <taxon>Lophotrochozoa</taxon>
        <taxon>Mollusca</taxon>
        <taxon>Bivalvia</taxon>
        <taxon>Autobranchia</taxon>
        <taxon>Pteriomorphia</taxon>
        <taxon>Mytilida</taxon>
        <taxon>Mytiloidea</taxon>
        <taxon>Mytilidae</taxon>
        <taxon>Mytilinae</taxon>
        <taxon>Mytilus</taxon>
    </lineage>
</organism>
<dbReference type="Proteomes" id="UP000596742">
    <property type="component" value="Unassembled WGS sequence"/>
</dbReference>
<evidence type="ECO:0000313" key="5">
    <source>
        <dbReference type="EMBL" id="VDI76466.1"/>
    </source>
</evidence>
<comment type="caution">
    <text evidence="5">The sequence shown here is derived from an EMBL/GenBank/DDBJ whole genome shotgun (WGS) entry which is preliminary data.</text>
</comment>
<feature type="repeat" description="ANK" evidence="3">
    <location>
        <begin position="676"/>
        <end position="708"/>
    </location>
</feature>
<evidence type="ECO:0000256" key="2">
    <source>
        <dbReference type="ARBA" id="ARBA00023043"/>
    </source>
</evidence>
<dbReference type="PROSITE" id="PS50297">
    <property type="entry name" value="ANK_REP_REGION"/>
    <property type="match status" value="20"/>
</dbReference>
<feature type="repeat" description="ANK" evidence="3">
    <location>
        <begin position="1261"/>
        <end position="1293"/>
    </location>
</feature>
<feature type="repeat" description="ANK" evidence="3">
    <location>
        <begin position="907"/>
        <end position="939"/>
    </location>
</feature>
<feature type="repeat" description="ANK" evidence="3">
    <location>
        <begin position="973"/>
        <end position="1005"/>
    </location>
</feature>
<dbReference type="SUPFAM" id="SSF52540">
    <property type="entry name" value="P-loop containing nucleoside triphosphate hydrolases"/>
    <property type="match status" value="1"/>
</dbReference>
<feature type="repeat" description="ANK" evidence="3">
    <location>
        <begin position="1360"/>
        <end position="1392"/>
    </location>
</feature>
<dbReference type="Gene3D" id="1.25.40.20">
    <property type="entry name" value="Ankyrin repeat-containing domain"/>
    <property type="match status" value="6"/>
</dbReference>
<feature type="repeat" description="ANK" evidence="3">
    <location>
        <begin position="546"/>
        <end position="578"/>
    </location>
</feature>
<dbReference type="InterPro" id="IPR036770">
    <property type="entry name" value="Ankyrin_rpt-contain_sf"/>
</dbReference>
<feature type="repeat" description="ANK" evidence="3">
    <location>
        <begin position="1327"/>
        <end position="1359"/>
    </location>
</feature>
<feature type="repeat" description="ANK" evidence="3">
    <location>
        <begin position="1459"/>
        <end position="1491"/>
    </location>
</feature>
<protein>
    <recommendedName>
        <fullName evidence="4">Novel STAND NTPase 3 domain-containing protein</fullName>
    </recommendedName>
</protein>
<reference evidence="5" key="1">
    <citation type="submission" date="2018-11" db="EMBL/GenBank/DDBJ databases">
        <authorList>
            <person name="Alioto T."/>
            <person name="Alioto T."/>
        </authorList>
    </citation>
    <scope>NUCLEOTIDE SEQUENCE</scope>
</reference>
<sequence length="1702" mass="192087">MASLSREEENYVRMGLLLTGISPRAIRTLFDKEFHPLTLDASLKKETMTLTDLKKKKSINQRQWDLIFPRKPGGKDMQKDCEDLKTKVLDRTYKEIILEIKHSQDKIENLLQTTIEELLTRIDEVPPKNIQDQIHNEIEKWKKKDKMFVSTRASDYVIQCLQTNSCVTLTAPSGVGKSFTARHTSLVLQQEDYNIIPVYAPTDIRDYYQPGKKTVFIIDDICGNYIANHQQIENWKQLLPFINTIVEDKQCKIIVCCRLQIYKDDKFNLLSPFLTCECNLIADDLSLTVKEKAEMVDIYIGTKGKNLNIDERQYDFFPLLCDLFHKEKDADVNEFFRNPFGVYKKQIDELYIHGSDGKHKVCSLALCVLFNNRLTEKWFQGRVTDEQRQILEDTCEACRLNRGTSKGELKEALDTLDGTFIREKNGIYSTIHDKLFDFIAHYFGQKMIECLIDHGDDDLVNERFIWQKSPDDKKENLEFIIKIPNAHLDSYLKRLVKIWSAGRVVMVMNNDNMKVSAFRQRLLLYLYQLEKYEQLALSNIKDELEPGIMPLLFTCFQGYTDMVQWLLDNEADVNHCDSVRNIAPVEAWSHIFSYVLRSVHRWTNHVDLCYIDCLTPLYVAIVRGHTDIVQMLILKNANVDICFNCGFRNFLREQQNENNDNMRMLLQESPDNCILNGRCPLSVATMQGNVEVVRLLLEKNPTVDLRDNTGMTALYIACWKRHTTIVSMLLEKDPNIDLCNKYGNSPLFIASQEGLTDIVRLLLERNPNIDLCNNNSVNALYVACYYGHTATVIMLLEKDLNVDLCHKYGCCHLQQEIHVIDIKTKRNPLIRSRFVDEFNDCSIYARSIEGFEKKYTTDMTLWINKSMLDLCNTSGYRPLNIPIQNRHTDIIRLLFERNHDDDICSMNGVTALYIASYFGYSSIVSALLKKNPNVDLCSKSGCSPLFKASQCGHTDTVRLLLGRNSSVDLCDINGFSPLSIASQNGFTDIVMMLLDRQANVNLCNTDGCSPLLLASQYGHTDIVRLLLEKNPSVNICDFNGCSPLLIASQNGFTDIVRLLLERNPNVDLCNTDGCSPLLLARQCEHTDKVGFRSELNCDFDLYDLKANANVRGGTVKMMIEWNPCTQIRNCPFSCVEISKKSHTNIVKLLLAKNPYIRQCFKNGCSPLLVASYTGNTDIVRLLLEKKSNVDLCNADGLGPLFVASRSGHSGVVRLLLGSNSNVNLCTTDGSSPLSIAIGNGYTDVVKLLLERKPLIDLCNINGVSPLLFASQNGHTAIVRLLLDRQANVNLCNTDGCSPLLLASQYGHTDIVRLLLERNPNVDMYDTDRCSPLLFASSKGNTAIVRLLLQKKPNVNLCNNDGASPLFLASQNGHTDIVSLLLEMNPNVDLCNNDGCSPLILATQKGNTDIAKLLLERNSNVDLCSTDGFSPLLLASQNGYTDIVRLLLERNPNVDLCTTDGFSPLLLASQNGHTDIVRLVLKKKPNVDLCNSEGLTPLMCSCLKSKFSIAQLLIKNNVDINLQADDGGNSLYFCALKGNLEIAQLLLENNAYCNICIHSKQGITNIFSNHPRKTLHQVKQLFFDSLVENGSSKVKMHVVMKSVDYAFDVVAGSSPLHIACFIGWKDVVSCLLDHQANINLTKEDGTTPLFYASELGHEDIVRLLLEKGADTDTCRHDGRSPLNIATDNGHKSVIMMLTKHMTE</sequence>